<dbReference type="STRING" id="35722.A0A0B7NJG1"/>
<dbReference type="AlphaFoldDB" id="A0A0B7NJG1"/>
<accession>A0A0B7NJG1</accession>
<reference evidence="1 2" key="1">
    <citation type="submission" date="2014-09" db="EMBL/GenBank/DDBJ databases">
        <authorList>
            <person name="Ellenberger Sabrina"/>
        </authorList>
    </citation>
    <scope>NUCLEOTIDE SEQUENCE [LARGE SCALE GENOMIC DNA]</scope>
    <source>
        <strain evidence="1 2">CBS 412.66</strain>
    </source>
</reference>
<proteinExistence type="predicted"/>
<evidence type="ECO:0008006" key="3">
    <source>
        <dbReference type="Google" id="ProtNLM"/>
    </source>
</evidence>
<gene>
    <name evidence="1" type="primary">PARPA_11840.1 scaffold 44722</name>
</gene>
<dbReference type="EMBL" id="LN733710">
    <property type="protein sequence ID" value="CEP17542.1"/>
    <property type="molecule type" value="Genomic_DNA"/>
</dbReference>
<evidence type="ECO:0000313" key="2">
    <source>
        <dbReference type="Proteomes" id="UP000054107"/>
    </source>
</evidence>
<organism evidence="1 2">
    <name type="scientific">Parasitella parasitica</name>
    <dbReference type="NCBI Taxonomy" id="35722"/>
    <lineage>
        <taxon>Eukaryota</taxon>
        <taxon>Fungi</taxon>
        <taxon>Fungi incertae sedis</taxon>
        <taxon>Mucoromycota</taxon>
        <taxon>Mucoromycotina</taxon>
        <taxon>Mucoromycetes</taxon>
        <taxon>Mucorales</taxon>
        <taxon>Mucorineae</taxon>
        <taxon>Mucoraceae</taxon>
        <taxon>Parasitella</taxon>
    </lineage>
</organism>
<evidence type="ECO:0000313" key="1">
    <source>
        <dbReference type="EMBL" id="CEP17542.1"/>
    </source>
</evidence>
<name>A0A0B7NJG1_9FUNG</name>
<sequence length="170" mass="19873">MQKEFPAWCDRTFEAEDPARHTVNESKVVYYIGNKFCKRKKLRLKRGEDPYATLSVNTIEIHLAAIVGLWRDQRNRGINNFPHPRIECEQFMVDTLARKESKKKRNEYHHDRAALTIGDGYTTAEELTALFADYIKRNCEGGLCDALICLFSRYMYIRFAFARQGELVDL</sequence>
<keyword evidence="2" id="KW-1185">Reference proteome</keyword>
<protein>
    <recommendedName>
        <fullName evidence="3">Ndc10 domain-containing protein</fullName>
    </recommendedName>
</protein>
<dbReference type="Proteomes" id="UP000054107">
    <property type="component" value="Unassembled WGS sequence"/>
</dbReference>